<reference evidence="2" key="4">
    <citation type="submission" date="2019-03" db="UniProtKB">
        <authorList>
            <consortium name="EnsemblPlants"/>
        </authorList>
    </citation>
    <scope>IDENTIFICATION</scope>
</reference>
<reference evidence="3" key="1">
    <citation type="journal article" date="2014" name="Science">
        <title>Ancient hybridizations among the ancestral genomes of bread wheat.</title>
        <authorList>
            <consortium name="International Wheat Genome Sequencing Consortium,"/>
            <person name="Marcussen T."/>
            <person name="Sandve S.R."/>
            <person name="Heier L."/>
            <person name="Spannagl M."/>
            <person name="Pfeifer M."/>
            <person name="Jakobsen K.S."/>
            <person name="Wulff B.B."/>
            <person name="Steuernagel B."/>
            <person name="Mayer K.F."/>
            <person name="Olsen O.A."/>
        </authorList>
    </citation>
    <scope>NUCLEOTIDE SEQUENCE [LARGE SCALE GENOMIC DNA]</scope>
    <source>
        <strain evidence="3">cv. AL8/78</strain>
    </source>
</reference>
<reference evidence="3" key="2">
    <citation type="journal article" date="2017" name="Nat. Plants">
        <title>The Aegilops tauschii genome reveals multiple impacts of transposons.</title>
        <authorList>
            <person name="Zhao G."/>
            <person name="Zou C."/>
            <person name="Li K."/>
            <person name="Wang K."/>
            <person name="Li T."/>
            <person name="Gao L."/>
            <person name="Zhang X."/>
            <person name="Wang H."/>
            <person name="Yang Z."/>
            <person name="Liu X."/>
            <person name="Jiang W."/>
            <person name="Mao L."/>
            <person name="Kong X."/>
            <person name="Jiao Y."/>
            <person name="Jia J."/>
        </authorList>
    </citation>
    <scope>NUCLEOTIDE SEQUENCE [LARGE SCALE GENOMIC DNA]</scope>
    <source>
        <strain evidence="3">cv. AL8/78</strain>
    </source>
</reference>
<evidence type="ECO:0000256" key="1">
    <source>
        <dbReference type="SAM" id="MobiDB-lite"/>
    </source>
</evidence>
<dbReference type="Gramene" id="AET7Gv20743200.16">
    <property type="protein sequence ID" value="AET7Gv20743200.16"/>
    <property type="gene ID" value="AET7Gv20743200"/>
</dbReference>
<keyword evidence="3" id="KW-1185">Reference proteome</keyword>
<reference evidence="2" key="5">
    <citation type="journal article" date="2021" name="G3 (Bethesda)">
        <title>Aegilops tauschii genome assembly Aet v5.0 features greater sequence contiguity and improved annotation.</title>
        <authorList>
            <person name="Wang L."/>
            <person name="Zhu T."/>
            <person name="Rodriguez J.C."/>
            <person name="Deal K.R."/>
            <person name="Dubcovsky J."/>
            <person name="McGuire P.E."/>
            <person name="Lux T."/>
            <person name="Spannagl M."/>
            <person name="Mayer K.F.X."/>
            <person name="Baldrich P."/>
            <person name="Meyers B.C."/>
            <person name="Huo N."/>
            <person name="Gu Y.Q."/>
            <person name="Zhou H."/>
            <person name="Devos K.M."/>
            <person name="Bennetzen J.L."/>
            <person name="Unver T."/>
            <person name="Budak H."/>
            <person name="Gulick P.J."/>
            <person name="Galiba G."/>
            <person name="Kalapos B."/>
            <person name="Nelson D.R."/>
            <person name="Li P."/>
            <person name="You F.M."/>
            <person name="Luo M.C."/>
            <person name="Dvorak J."/>
        </authorList>
    </citation>
    <scope>NUCLEOTIDE SEQUENCE [LARGE SCALE GENOMIC DNA]</scope>
    <source>
        <strain evidence="2">cv. AL8/78</strain>
    </source>
</reference>
<accession>A0A453RWS8</accession>
<protein>
    <submittedName>
        <fullName evidence="2">Uncharacterized protein</fullName>
    </submittedName>
</protein>
<evidence type="ECO:0000313" key="2">
    <source>
        <dbReference type="EnsemblPlants" id="AET7Gv20743200.16"/>
    </source>
</evidence>
<organism evidence="2 3">
    <name type="scientific">Aegilops tauschii subsp. strangulata</name>
    <name type="common">Goatgrass</name>
    <dbReference type="NCBI Taxonomy" id="200361"/>
    <lineage>
        <taxon>Eukaryota</taxon>
        <taxon>Viridiplantae</taxon>
        <taxon>Streptophyta</taxon>
        <taxon>Embryophyta</taxon>
        <taxon>Tracheophyta</taxon>
        <taxon>Spermatophyta</taxon>
        <taxon>Magnoliopsida</taxon>
        <taxon>Liliopsida</taxon>
        <taxon>Poales</taxon>
        <taxon>Poaceae</taxon>
        <taxon>BOP clade</taxon>
        <taxon>Pooideae</taxon>
        <taxon>Triticodae</taxon>
        <taxon>Triticeae</taxon>
        <taxon>Triticinae</taxon>
        <taxon>Aegilops</taxon>
    </lineage>
</organism>
<name>A0A453RWS8_AEGTS</name>
<evidence type="ECO:0000313" key="3">
    <source>
        <dbReference type="Proteomes" id="UP000015105"/>
    </source>
</evidence>
<proteinExistence type="predicted"/>
<feature type="region of interest" description="Disordered" evidence="1">
    <location>
        <begin position="33"/>
        <end position="90"/>
    </location>
</feature>
<dbReference type="EnsemblPlants" id="AET7Gv20743200.16">
    <property type="protein sequence ID" value="AET7Gv20743200.16"/>
    <property type="gene ID" value="AET7Gv20743200"/>
</dbReference>
<dbReference type="AlphaFoldDB" id="A0A453RWS8"/>
<dbReference type="Proteomes" id="UP000015105">
    <property type="component" value="Chromosome 7D"/>
</dbReference>
<reference evidence="2" key="3">
    <citation type="journal article" date="2017" name="Nature">
        <title>Genome sequence of the progenitor of the wheat D genome Aegilops tauschii.</title>
        <authorList>
            <person name="Luo M.C."/>
            <person name="Gu Y.Q."/>
            <person name="Puiu D."/>
            <person name="Wang H."/>
            <person name="Twardziok S.O."/>
            <person name="Deal K.R."/>
            <person name="Huo N."/>
            <person name="Zhu T."/>
            <person name="Wang L."/>
            <person name="Wang Y."/>
            <person name="McGuire P.E."/>
            <person name="Liu S."/>
            <person name="Long H."/>
            <person name="Ramasamy R.K."/>
            <person name="Rodriguez J.C."/>
            <person name="Van S.L."/>
            <person name="Yuan L."/>
            <person name="Wang Z."/>
            <person name="Xia Z."/>
            <person name="Xiao L."/>
            <person name="Anderson O.D."/>
            <person name="Ouyang S."/>
            <person name="Liang Y."/>
            <person name="Zimin A.V."/>
            <person name="Pertea G."/>
            <person name="Qi P."/>
            <person name="Bennetzen J.L."/>
            <person name="Dai X."/>
            <person name="Dawson M.W."/>
            <person name="Muller H.G."/>
            <person name="Kugler K."/>
            <person name="Rivarola-Duarte L."/>
            <person name="Spannagl M."/>
            <person name="Mayer K.F.X."/>
            <person name="Lu F.H."/>
            <person name="Bevan M.W."/>
            <person name="Leroy P."/>
            <person name="Li P."/>
            <person name="You F.M."/>
            <person name="Sun Q."/>
            <person name="Liu Z."/>
            <person name="Lyons E."/>
            <person name="Wicker T."/>
            <person name="Salzberg S.L."/>
            <person name="Devos K.M."/>
            <person name="Dvorak J."/>
        </authorList>
    </citation>
    <scope>NUCLEOTIDE SEQUENCE [LARGE SCALE GENOMIC DNA]</scope>
    <source>
        <strain evidence="2">cv. AL8/78</strain>
    </source>
</reference>
<sequence length="112" mass="11150">PPFQSSALLAHLVASTPIIGAGEEASLEVVGYGSSRGAGGVPSHSQFSQCGRGGGEVDSPELVRQGSSHRAGVPSQCGRGGGQDGSAELVTQGYSRGLGVQSQVLRTLSDSA</sequence>